<dbReference type="InterPro" id="IPR029044">
    <property type="entry name" value="Nucleotide-diphossugar_trans"/>
</dbReference>
<evidence type="ECO:0000256" key="2">
    <source>
        <dbReference type="ARBA" id="ARBA00022519"/>
    </source>
</evidence>
<evidence type="ECO:0000313" key="7">
    <source>
        <dbReference type="Proteomes" id="UP000037931"/>
    </source>
</evidence>
<dbReference type="CDD" id="cd04196">
    <property type="entry name" value="GT_2_like_d"/>
    <property type="match status" value="1"/>
</dbReference>
<keyword evidence="4 6" id="KW-0808">Transferase</keyword>
<dbReference type="Proteomes" id="UP000037931">
    <property type="component" value="Unassembled WGS sequence"/>
</dbReference>
<dbReference type="GO" id="GO:0016757">
    <property type="term" value="F:glycosyltransferase activity"/>
    <property type="evidence" value="ECO:0007669"/>
    <property type="project" value="UniProtKB-KW"/>
</dbReference>
<dbReference type="Gene3D" id="3.90.550.10">
    <property type="entry name" value="Spore Coat Polysaccharide Biosynthesis Protein SpsA, Chain A"/>
    <property type="match status" value="1"/>
</dbReference>
<comment type="caution">
    <text evidence="6">The sequence shown here is derived from an EMBL/GenBank/DDBJ whole genome shotgun (WGS) entry which is preliminary data.</text>
</comment>
<dbReference type="EMBL" id="JSYZ01000018">
    <property type="protein sequence ID" value="KPA88764.1"/>
    <property type="molecule type" value="Genomic_DNA"/>
</dbReference>
<organism evidence="6 7">
    <name type="scientific">Pseudomonas asplenii</name>
    <dbReference type="NCBI Taxonomy" id="53407"/>
    <lineage>
        <taxon>Bacteria</taxon>
        <taxon>Pseudomonadati</taxon>
        <taxon>Pseudomonadota</taxon>
        <taxon>Gammaproteobacteria</taxon>
        <taxon>Pseudomonadales</taxon>
        <taxon>Pseudomonadaceae</taxon>
        <taxon>Pseudomonas</taxon>
    </lineage>
</organism>
<dbReference type="RefSeq" id="WP_342633328.1">
    <property type="nucleotide sequence ID" value="NZ_JSYZ01000018.1"/>
</dbReference>
<dbReference type="Pfam" id="PF00535">
    <property type="entry name" value="Glycos_transf_2"/>
    <property type="match status" value="1"/>
</dbReference>
<dbReference type="SUPFAM" id="SSF53448">
    <property type="entry name" value="Nucleotide-diphospho-sugar transferases"/>
    <property type="match status" value="1"/>
</dbReference>
<evidence type="ECO:0000256" key="3">
    <source>
        <dbReference type="ARBA" id="ARBA00022676"/>
    </source>
</evidence>
<evidence type="ECO:0000313" key="6">
    <source>
        <dbReference type="EMBL" id="KPA88764.1"/>
    </source>
</evidence>
<keyword evidence="2" id="KW-0997">Cell inner membrane</keyword>
<evidence type="ECO:0000256" key="1">
    <source>
        <dbReference type="ARBA" id="ARBA00006739"/>
    </source>
</evidence>
<dbReference type="PATRIC" id="fig|50340.43.peg.1735"/>
<sequence length="306" mass="34617">MKVSILMCTYNGQRFLAEQINSFERQSHCNWSLAVSDDGSSDATLEIVDSCTGDWPAGRLKVFSGPRKGFVANFLSLTFRPEVQADFYAWSDQDDIWNEDKLETALMWLQSVPGHVPALYCGRTRLISELGIDAGRSPCFSQPPDFANALVQNIGGGNTMVFNHAARELLREAGPDVCIPSHDWWAYQLVSGARDGVVFYDPQPKTLYRQHKANLVGSNAGWLARLHRIRMLIHGRFHEWNRQNIRALELMGHRLDRSNVEILSLFKTAREQPLFHRISGIRRSGVHRQTPVGNLGLMFAALIRKI</sequence>
<keyword evidence="3" id="KW-0328">Glycosyltransferase</keyword>
<keyword evidence="2" id="KW-1003">Cell membrane</keyword>
<evidence type="ECO:0000256" key="4">
    <source>
        <dbReference type="ARBA" id="ARBA00022679"/>
    </source>
</evidence>
<dbReference type="AlphaFoldDB" id="A0A0M9GE76"/>
<comment type="similarity">
    <text evidence="1">Belongs to the glycosyltransferase 2 family.</text>
</comment>
<feature type="domain" description="Glycosyltransferase 2-like" evidence="5">
    <location>
        <begin position="4"/>
        <end position="110"/>
    </location>
</feature>
<accession>A0A0M9GE76</accession>
<gene>
    <name evidence="6" type="ORF">PF66_04432</name>
</gene>
<dbReference type="PANTHER" id="PTHR43685:SF5">
    <property type="entry name" value="GLYCOSYLTRANSFERASE EPSE-RELATED"/>
    <property type="match status" value="1"/>
</dbReference>
<reference evidence="6 7" key="1">
    <citation type="journal article" date="2015" name="PLoS ONE">
        <title>Rice-Infecting Pseudomonas Genomes Are Highly Accessorized and Harbor Multiple Putative Virulence Mechanisms to Cause Sheath Brown Rot.</title>
        <authorList>
            <person name="Quibod I.L."/>
            <person name="Grande G."/>
            <person name="Oreiro E.G."/>
            <person name="Borja F.N."/>
            <person name="Dossa G.S."/>
            <person name="Mauleon R."/>
            <person name="Cruz C.V."/>
            <person name="Oliva R."/>
        </authorList>
    </citation>
    <scope>NUCLEOTIDE SEQUENCE [LARGE SCALE GENOMIC DNA]</scope>
    <source>
        <strain evidence="6 7">IRRI 6609</strain>
    </source>
</reference>
<protein>
    <submittedName>
        <fullName evidence="6">Glycosyl transferase</fullName>
    </submittedName>
</protein>
<dbReference type="InterPro" id="IPR050834">
    <property type="entry name" value="Glycosyltransf_2"/>
</dbReference>
<dbReference type="InterPro" id="IPR001173">
    <property type="entry name" value="Glyco_trans_2-like"/>
</dbReference>
<keyword evidence="7" id="KW-1185">Reference proteome</keyword>
<dbReference type="STRING" id="50340.PF66_04432"/>
<dbReference type="PANTHER" id="PTHR43685">
    <property type="entry name" value="GLYCOSYLTRANSFERASE"/>
    <property type="match status" value="1"/>
</dbReference>
<evidence type="ECO:0000259" key="5">
    <source>
        <dbReference type="Pfam" id="PF00535"/>
    </source>
</evidence>
<keyword evidence="2" id="KW-0472">Membrane</keyword>
<name>A0A0M9GE76_9PSED</name>
<proteinExistence type="inferred from homology"/>